<dbReference type="PANTHER" id="PTHR10434">
    <property type="entry name" value="1-ACYL-SN-GLYCEROL-3-PHOSPHATE ACYLTRANSFERASE"/>
    <property type="match status" value="1"/>
</dbReference>
<dbReference type="CDD" id="cd07989">
    <property type="entry name" value="LPLAT_AGPAT-like"/>
    <property type="match status" value="1"/>
</dbReference>
<dbReference type="Proteomes" id="UP000501466">
    <property type="component" value="Chromosome"/>
</dbReference>
<keyword evidence="4" id="KW-0472">Membrane</keyword>
<name>A0A6F8PQ36_9GAMM</name>
<dbReference type="AlphaFoldDB" id="A0A6F8PQ36"/>
<dbReference type="SUPFAM" id="SSF69593">
    <property type="entry name" value="Glycerol-3-phosphate (1)-acyltransferase"/>
    <property type="match status" value="1"/>
</dbReference>
<reference evidence="7" key="1">
    <citation type="submission" date="2019-11" db="EMBL/GenBank/DDBJ databases">
        <title>Isolation and characterization of two novel species in the genus Thiomicrorhabdus.</title>
        <authorList>
            <person name="Mochizuki J."/>
            <person name="Kojima H."/>
            <person name="Fukui M."/>
        </authorList>
    </citation>
    <scope>NUCLEOTIDE SEQUENCE [LARGE SCALE GENOMIC DNA]</scope>
    <source>
        <strain evidence="7">AkT22</strain>
    </source>
</reference>
<feature type="transmembrane region" description="Helical" evidence="4">
    <location>
        <begin position="6"/>
        <end position="32"/>
    </location>
</feature>
<gene>
    <name evidence="6" type="ORF">THMIRHAT_19790</name>
</gene>
<keyword evidence="3 6" id="KW-0012">Acyltransferase</keyword>
<keyword evidence="2 6" id="KW-0808">Transferase</keyword>
<evidence type="ECO:0000313" key="6">
    <source>
        <dbReference type="EMBL" id="BBP44233.1"/>
    </source>
</evidence>
<dbReference type="PANTHER" id="PTHR10434:SF40">
    <property type="entry name" value="1-ACYL-SN-GLYCEROL-3-PHOSPHATE ACYLTRANSFERASE"/>
    <property type="match status" value="1"/>
</dbReference>
<dbReference type="Pfam" id="PF01553">
    <property type="entry name" value="Acyltransferase"/>
    <property type="match status" value="1"/>
</dbReference>
<organism evidence="6 7">
    <name type="scientific">Thiosulfativibrio zosterae</name>
    <dbReference type="NCBI Taxonomy" id="2675053"/>
    <lineage>
        <taxon>Bacteria</taxon>
        <taxon>Pseudomonadati</taxon>
        <taxon>Pseudomonadota</taxon>
        <taxon>Gammaproteobacteria</taxon>
        <taxon>Thiotrichales</taxon>
        <taxon>Piscirickettsiaceae</taxon>
        <taxon>Thiosulfativibrio</taxon>
    </lineage>
</organism>
<dbReference type="GO" id="GO:0003841">
    <property type="term" value="F:1-acylglycerol-3-phosphate O-acyltransferase activity"/>
    <property type="evidence" value="ECO:0007669"/>
    <property type="project" value="TreeGrafter"/>
</dbReference>
<feature type="domain" description="Phospholipid/glycerol acyltransferase" evidence="5">
    <location>
        <begin position="75"/>
        <end position="189"/>
    </location>
</feature>
<evidence type="ECO:0000256" key="4">
    <source>
        <dbReference type="SAM" id="Phobius"/>
    </source>
</evidence>
<keyword evidence="7" id="KW-1185">Reference proteome</keyword>
<proteinExistence type="predicted"/>
<accession>A0A6F8PQ36</accession>
<dbReference type="InterPro" id="IPR002123">
    <property type="entry name" value="Plipid/glycerol_acylTrfase"/>
</dbReference>
<dbReference type="SMART" id="SM00563">
    <property type="entry name" value="PlsC"/>
    <property type="match status" value="1"/>
</dbReference>
<evidence type="ECO:0000256" key="3">
    <source>
        <dbReference type="ARBA" id="ARBA00023315"/>
    </source>
</evidence>
<keyword evidence="4" id="KW-0812">Transmembrane</keyword>
<dbReference type="GO" id="GO:0006654">
    <property type="term" value="P:phosphatidic acid biosynthetic process"/>
    <property type="evidence" value="ECO:0007669"/>
    <property type="project" value="TreeGrafter"/>
</dbReference>
<evidence type="ECO:0000256" key="2">
    <source>
        <dbReference type="ARBA" id="ARBA00022679"/>
    </source>
</evidence>
<evidence type="ECO:0000313" key="7">
    <source>
        <dbReference type="Proteomes" id="UP000501466"/>
    </source>
</evidence>
<dbReference type="EMBL" id="AP021888">
    <property type="protein sequence ID" value="BBP44233.1"/>
    <property type="molecule type" value="Genomic_DNA"/>
</dbReference>
<evidence type="ECO:0000259" key="5">
    <source>
        <dbReference type="SMART" id="SM00563"/>
    </source>
</evidence>
<sequence length="250" mass="28112">MKAWYFLRSVVFAIGQVVSLLFFSVIGLFLWPFSHKVRYQFMHLWARFIVVWVRWTCGVSYKVYGAENIDKTQAGLVLARHESAWETFATQVIFPRQAFVLKKELLKIPFFGWGMSMMYPIAIDRNAGRQAMKQVLSEGQARLAEGIWVVIFPEGTRMPAGELGKINAGGAMLALKAQAPVYLVAHNAGECWPKNSFIKKPGVVEVFISPAIDVTNLTLAQLNQLTEDWFKQHLSAGSAASEEKEVPTNP</sequence>
<dbReference type="KEGG" id="tzo:THMIRHAT_19790"/>
<keyword evidence="4" id="KW-1133">Transmembrane helix</keyword>
<comment type="pathway">
    <text evidence="1">Lipid metabolism.</text>
</comment>
<protein>
    <submittedName>
        <fullName evidence="6">1-acyl-sn-glycerol-3-phosphate acyltransferase</fullName>
    </submittedName>
</protein>
<evidence type="ECO:0000256" key="1">
    <source>
        <dbReference type="ARBA" id="ARBA00005189"/>
    </source>
</evidence>